<dbReference type="AlphaFoldDB" id="A0A845GZF1"/>
<reference evidence="1" key="1">
    <citation type="submission" date="2019-12" db="EMBL/GenBank/DDBJ databases">
        <title>Novel species isolated from a subtropical stream in China.</title>
        <authorList>
            <person name="Lu H."/>
        </authorList>
    </citation>
    <scope>NUCLEOTIDE SEQUENCE [LARGE SCALE GENOMIC DNA]</scope>
    <source>
        <strain evidence="1">FT81W</strain>
    </source>
</reference>
<feature type="non-terminal residue" evidence="1">
    <location>
        <position position="1"/>
    </location>
</feature>
<dbReference type="Proteomes" id="UP000447355">
    <property type="component" value="Unassembled WGS sequence"/>
</dbReference>
<evidence type="ECO:0000313" key="1">
    <source>
        <dbReference type="EMBL" id="MYM98730.1"/>
    </source>
</evidence>
<name>A0A845GZF1_9BURK</name>
<gene>
    <name evidence="1" type="ORF">GTP90_33295</name>
</gene>
<protein>
    <submittedName>
        <fullName evidence="1">Uncharacterized protein</fullName>
    </submittedName>
</protein>
<sequence length="92" mass="9851">KDDGQDREQDDGGTADHFVVGAEIRMDYLSLAAATAAPPLRMNRAGREPALKAARPSSRIECMRRCASDGFCDPSDDSGCGGEYCLAGRDRV</sequence>
<dbReference type="EMBL" id="WWCX01000143">
    <property type="protein sequence ID" value="MYM98730.1"/>
    <property type="molecule type" value="Genomic_DNA"/>
</dbReference>
<dbReference type="RefSeq" id="WP_161087531.1">
    <property type="nucleotide sequence ID" value="NZ_WWCX01000143.1"/>
</dbReference>
<organism evidence="1 2">
    <name type="scientific">Duganella vulcania</name>
    <dbReference type="NCBI Taxonomy" id="2692166"/>
    <lineage>
        <taxon>Bacteria</taxon>
        <taxon>Pseudomonadati</taxon>
        <taxon>Pseudomonadota</taxon>
        <taxon>Betaproteobacteria</taxon>
        <taxon>Burkholderiales</taxon>
        <taxon>Oxalobacteraceae</taxon>
        <taxon>Telluria group</taxon>
        <taxon>Duganella</taxon>
    </lineage>
</organism>
<evidence type="ECO:0000313" key="2">
    <source>
        <dbReference type="Proteomes" id="UP000447355"/>
    </source>
</evidence>
<accession>A0A845GZF1</accession>
<proteinExistence type="predicted"/>
<comment type="caution">
    <text evidence="1">The sequence shown here is derived from an EMBL/GenBank/DDBJ whole genome shotgun (WGS) entry which is preliminary data.</text>
</comment>